<feature type="transmembrane region" description="Helical" evidence="6">
    <location>
        <begin position="420"/>
        <end position="444"/>
    </location>
</feature>
<feature type="domain" description="Amino acid transporter transmembrane" evidence="7">
    <location>
        <begin position="49"/>
        <end position="443"/>
    </location>
</feature>
<proteinExistence type="inferred from homology"/>
<protein>
    <recommendedName>
        <fullName evidence="7">Amino acid transporter transmembrane domain-containing protein</fullName>
    </recommendedName>
</protein>
<comment type="subcellular location">
    <subcellularLocation>
        <location evidence="1">Membrane</location>
        <topology evidence="1">Multi-pass membrane protein</topology>
    </subcellularLocation>
</comment>
<dbReference type="GO" id="GO:0015179">
    <property type="term" value="F:L-amino acid transmembrane transporter activity"/>
    <property type="evidence" value="ECO:0007669"/>
    <property type="project" value="TreeGrafter"/>
</dbReference>
<dbReference type="AlphaFoldDB" id="A0A139HHQ2"/>
<feature type="transmembrane region" description="Helical" evidence="6">
    <location>
        <begin position="379"/>
        <end position="408"/>
    </location>
</feature>
<sequence>MATTKSGPGLTEDSIEPQVFHHGVGYEKGDEREAHEIFQKSTDGVDFRTVSWPRATIIFLKIQFAMSILAVPGALATLGAVGGALSIVGWEALNTYTAVILGDFRNRHPECHTVADMCGMLWGRAGRELVSLQILVAQVLITAAGIVSCSTAFNALSNHGTCTVVFSFVSAVLITGFSSIRTFSRLGWLTWVGFFTFFIAVFIFVVAVTRQNRPAAAPPAGDFDLGWTAIAYPTFAAGITASANIFISGSGSMMYLPVISEMKNPLEYRKACLVASFFVGSIYLSFSLVIYRWCGVWIATPAFGSAGTLFKKISYGVALPGLVIGVGIYQHVAAKLIFVRVLRNTHHLQDSTVIHWTTWLASNLILGVLGFIIAEAVPILNYLLGLAGSLCFAPFSLIFPAVLWMYDYRGYRSGGAGHKVVYGLHIAIVLVGLFMVIGGTYGVALSIKEAYATGIIGKAFDCSDNSGSAPKA</sequence>
<dbReference type="Pfam" id="PF01490">
    <property type="entry name" value="Aa_trans"/>
    <property type="match status" value="1"/>
</dbReference>
<evidence type="ECO:0000259" key="7">
    <source>
        <dbReference type="Pfam" id="PF01490"/>
    </source>
</evidence>
<evidence type="ECO:0000256" key="6">
    <source>
        <dbReference type="SAM" id="Phobius"/>
    </source>
</evidence>
<dbReference type="EMBL" id="LFZN01000048">
    <property type="protein sequence ID" value="KXT01946.1"/>
    <property type="molecule type" value="Genomic_DNA"/>
</dbReference>
<keyword evidence="3 6" id="KW-0812">Transmembrane</keyword>
<dbReference type="FunFam" id="1.20.1740.10:FF:000039">
    <property type="entry name" value="Neutral amino acid transporter (Eurofung)"/>
    <property type="match status" value="1"/>
</dbReference>
<feature type="transmembrane region" description="Helical" evidence="6">
    <location>
        <begin position="64"/>
        <end position="88"/>
    </location>
</feature>
<dbReference type="Proteomes" id="UP000070133">
    <property type="component" value="Unassembled WGS sequence"/>
</dbReference>
<evidence type="ECO:0000256" key="3">
    <source>
        <dbReference type="ARBA" id="ARBA00022692"/>
    </source>
</evidence>
<evidence type="ECO:0000256" key="1">
    <source>
        <dbReference type="ARBA" id="ARBA00004141"/>
    </source>
</evidence>
<evidence type="ECO:0000256" key="5">
    <source>
        <dbReference type="ARBA" id="ARBA00023136"/>
    </source>
</evidence>
<dbReference type="InterPro" id="IPR013057">
    <property type="entry name" value="AA_transpt_TM"/>
</dbReference>
<feature type="transmembrane region" description="Helical" evidence="6">
    <location>
        <begin position="186"/>
        <end position="208"/>
    </location>
</feature>
<accession>A0A139HHQ2</accession>
<keyword evidence="4 6" id="KW-1133">Transmembrane helix</keyword>
<reference evidence="8 9" key="1">
    <citation type="submission" date="2015-07" db="EMBL/GenBank/DDBJ databases">
        <title>Comparative genomics of the Sigatoka disease complex on banana suggests a link between parallel evolutionary changes in Pseudocercospora fijiensis and Pseudocercospora eumusae and increased virulence on the banana host.</title>
        <authorList>
            <person name="Chang T.-C."/>
            <person name="Salvucci A."/>
            <person name="Crous P.W."/>
            <person name="Stergiopoulos I."/>
        </authorList>
    </citation>
    <scope>NUCLEOTIDE SEQUENCE [LARGE SCALE GENOMIC DNA]</scope>
    <source>
        <strain evidence="8 9">CBS 114824</strain>
    </source>
</reference>
<name>A0A139HHQ2_9PEZI</name>
<feature type="transmembrane region" description="Helical" evidence="6">
    <location>
        <begin position="271"/>
        <end position="293"/>
    </location>
</feature>
<dbReference type="PANTHER" id="PTHR22950:SF697">
    <property type="entry name" value="AMINO ACID TRANSPORTER (EUROFUNG)"/>
    <property type="match status" value="1"/>
</dbReference>
<evidence type="ECO:0000256" key="2">
    <source>
        <dbReference type="ARBA" id="ARBA00008066"/>
    </source>
</evidence>
<evidence type="ECO:0000313" key="8">
    <source>
        <dbReference type="EMBL" id="KXT01946.1"/>
    </source>
</evidence>
<keyword evidence="5 6" id="KW-0472">Membrane</keyword>
<feature type="transmembrane region" description="Helical" evidence="6">
    <location>
        <begin position="130"/>
        <end position="153"/>
    </location>
</feature>
<gene>
    <name evidence="8" type="ORF">AC578_2567</name>
</gene>
<feature type="transmembrane region" description="Helical" evidence="6">
    <location>
        <begin position="160"/>
        <end position="180"/>
    </location>
</feature>
<evidence type="ECO:0000256" key="4">
    <source>
        <dbReference type="ARBA" id="ARBA00022989"/>
    </source>
</evidence>
<dbReference type="GO" id="GO:0016020">
    <property type="term" value="C:membrane"/>
    <property type="evidence" value="ECO:0007669"/>
    <property type="project" value="UniProtKB-SubCell"/>
</dbReference>
<comment type="caution">
    <text evidence="8">The sequence shown here is derived from an EMBL/GenBank/DDBJ whole genome shotgun (WGS) entry which is preliminary data.</text>
</comment>
<organism evidence="8 9">
    <name type="scientific">Pseudocercospora eumusae</name>
    <dbReference type="NCBI Taxonomy" id="321146"/>
    <lineage>
        <taxon>Eukaryota</taxon>
        <taxon>Fungi</taxon>
        <taxon>Dikarya</taxon>
        <taxon>Ascomycota</taxon>
        <taxon>Pezizomycotina</taxon>
        <taxon>Dothideomycetes</taxon>
        <taxon>Dothideomycetidae</taxon>
        <taxon>Mycosphaerellales</taxon>
        <taxon>Mycosphaerellaceae</taxon>
        <taxon>Pseudocercospora</taxon>
    </lineage>
</organism>
<feature type="transmembrane region" description="Helical" evidence="6">
    <location>
        <begin position="313"/>
        <end position="332"/>
    </location>
</feature>
<keyword evidence="9" id="KW-1185">Reference proteome</keyword>
<dbReference type="PANTHER" id="PTHR22950">
    <property type="entry name" value="AMINO ACID TRANSPORTER"/>
    <property type="match status" value="1"/>
</dbReference>
<feature type="transmembrane region" description="Helical" evidence="6">
    <location>
        <begin position="353"/>
        <end position="373"/>
    </location>
</feature>
<comment type="similarity">
    <text evidence="2">Belongs to the amino acid/polyamine transporter 2 family.</text>
</comment>
<dbReference type="STRING" id="321146.A0A139HHQ2"/>
<evidence type="ECO:0000313" key="9">
    <source>
        <dbReference type="Proteomes" id="UP000070133"/>
    </source>
</evidence>
<dbReference type="OrthoDB" id="3162524at2759"/>